<evidence type="ECO:0000256" key="1">
    <source>
        <dbReference type="SAM" id="MobiDB-lite"/>
    </source>
</evidence>
<feature type="compositionally biased region" description="Basic and acidic residues" evidence="1">
    <location>
        <begin position="8"/>
        <end position="18"/>
    </location>
</feature>
<evidence type="ECO:0000313" key="2">
    <source>
        <dbReference type="EMBL" id="KAJ2791002.1"/>
    </source>
</evidence>
<feature type="compositionally biased region" description="Gly residues" evidence="1">
    <location>
        <begin position="102"/>
        <end position="116"/>
    </location>
</feature>
<sequence length="127" mass="12853">IMSNAVEETLRKLERAHISEPSTGASSPSPGSTASAPLPPQGFEAPARSAKGTPEPVPPTASAPLTATDAEVGADDEAAGRRTRRAVQSMYGAPPGYNATMGVGGGRDATGRGRVGSGRQRNSIMVP</sequence>
<dbReference type="EMBL" id="JANBUO010003405">
    <property type="protein sequence ID" value="KAJ2791002.1"/>
    <property type="molecule type" value="Genomic_DNA"/>
</dbReference>
<organism evidence="2 3">
    <name type="scientific">Coemansia guatemalensis</name>
    <dbReference type="NCBI Taxonomy" id="2761395"/>
    <lineage>
        <taxon>Eukaryota</taxon>
        <taxon>Fungi</taxon>
        <taxon>Fungi incertae sedis</taxon>
        <taxon>Zoopagomycota</taxon>
        <taxon>Kickxellomycotina</taxon>
        <taxon>Kickxellomycetes</taxon>
        <taxon>Kickxellales</taxon>
        <taxon>Kickxellaceae</taxon>
        <taxon>Coemansia</taxon>
    </lineage>
</organism>
<accession>A0A9W8HMS1</accession>
<comment type="caution">
    <text evidence="2">The sequence shown here is derived from an EMBL/GenBank/DDBJ whole genome shotgun (WGS) entry which is preliminary data.</text>
</comment>
<protein>
    <submittedName>
        <fullName evidence="2">Uncharacterized protein</fullName>
    </submittedName>
</protein>
<evidence type="ECO:0000313" key="3">
    <source>
        <dbReference type="Proteomes" id="UP001140094"/>
    </source>
</evidence>
<proteinExistence type="predicted"/>
<reference evidence="2" key="1">
    <citation type="submission" date="2022-07" db="EMBL/GenBank/DDBJ databases">
        <title>Phylogenomic reconstructions and comparative analyses of Kickxellomycotina fungi.</title>
        <authorList>
            <person name="Reynolds N.K."/>
            <person name="Stajich J.E."/>
            <person name="Barry K."/>
            <person name="Grigoriev I.V."/>
            <person name="Crous P."/>
            <person name="Smith M.E."/>
        </authorList>
    </citation>
    <scope>NUCLEOTIDE SEQUENCE</scope>
    <source>
        <strain evidence="2">NRRL 1565</strain>
    </source>
</reference>
<feature type="compositionally biased region" description="Low complexity" evidence="1">
    <location>
        <begin position="21"/>
        <end position="36"/>
    </location>
</feature>
<feature type="non-terminal residue" evidence="2">
    <location>
        <position position="127"/>
    </location>
</feature>
<feature type="non-terminal residue" evidence="2">
    <location>
        <position position="1"/>
    </location>
</feature>
<dbReference type="Proteomes" id="UP001140094">
    <property type="component" value="Unassembled WGS sequence"/>
</dbReference>
<dbReference type="AlphaFoldDB" id="A0A9W8HMS1"/>
<feature type="region of interest" description="Disordered" evidence="1">
    <location>
        <begin position="1"/>
        <end position="127"/>
    </location>
</feature>
<name>A0A9W8HMS1_9FUNG</name>
<gene>
    <name evidence="2" type="ORF">H4R20_006923</name>
</gene>
<keyword evidence="3" id="KW-1185">Reference proteome</keyword>